<evidence type="ECO:0000256" key="4">
    <source>
        <dbReference type="ARBA" id="ARBA00022989"/>
    </source>
</evidence>
<evidence type="ECO:0000256" key="5">
    <source>
        <dbReference type="ARBA" id="ARBA00023136"/>
    </source>
</evidence>
<gene>
    <name evidence="8" type="ORF">MNBD_CHLOROFLEXI01-631</name>
</gene>
<keyword evidence="8" id="KW-0560">Oxidoreductase</keyword>
<dbReference type="GO" id="GO:0048039">
    <property type="term" value="F:ubiquinone binding"/>
    <property type="evidence" value="ECO:0007669"/>
    <property type="project" value="TreeGrafter"/>
</dbReference>
<sequence>MGILSFLTFFPLVGIIVLLLMRKASDNTYKGIAIGTTVLTFVLSLVVLGQFNGDVAGLQMVERFEWIGIWGIDYQMGIDGISILMVLLTTFIMMLAVPASWKTINTQVRQYYIFMLLLEVGMLGVFLAQDLFLFYVFWEFTLVPMYFMIGIWGGQNRVYAAIKFFLYTMAGSLLMLLAILYMGISNDTFSIPDLIAGRAAFADVQNWLFIGFAIAFAIKVPIFPFHSWLPDAHTEAPTAGSVILAGVLLKMGTYGFIRFNLPLFPEASFQYAPAIAVLAIIGIIYGAIVSFAQTDVKKLVAYSSISHLGFVMLGIFSLNNQGIQGAILQGVNHGISSGALFFIVGVLYEQRHTREIKEYGGVWKVMPVFSALTLIVTLSSMGLPGLNGFVGEFTILLGSMGAESLGANAWIYTAFATTGVILAAVYLLWMFQRVFMGALDKPANEKLRDVNGRELAIMLAFLLFIVWIGIAPSGYFNLMDGTVSQLVTDISSVLVVGQ</sequence>
<dbReference type="PRINTS" id="PR01437">
    <property type="entry name" value="NUOXDRDTASE4"/>
</dbReference>
<dbReference type="InterPro" id="IPR001750">
    <property type="entry name" value="ND/Mrp_TM"/>
</dbReference>
<feature type="transmembrane region" description="Helical" evidence="6">
    <location>
        <begin position="455"/>
        <end position="476"/>
    </location>
</feature>
<feature type="transmembrane region" description="Helical" evidence="6">
    <location>
        <begin position="204"/>
        <end position="225"/>
    </location>
</feature>
<keyword evidence="8" id="KW-0830">Ubiquinone</keyword>
<feature type="transmembrane region" description="Helical" evidence="6">
    <location>
        <begin position="80"/>
        <end position="99"/>
    </location>
</feature>
<evidence type="ECO:0000256" key="6">
    <source>
        <dbReference type="SAM" id="Phobius"/>
    </source>
</evidence>
<feature type="transmembrane region" description="Helical" evidence="6">
    <location>
        <begin position="134"/>
        <end position="152"/>
    </location>
</feature>
<dbReference type="GO" id="GO:0042773">
    <property type="term" value="P:ATP synthesis coupled electron transport"/>
    <property type="evidence" value="ECO:0007669"/>
    <property type="project" value="InterPro"/>
</dbReference>
<dbReference type="EMBL" id="UOEU01000423">
    <property type="protein sequence ID" value="VAW33146.1"/>
    <property type="molecule type" value="Genomic_DNA"/>
</dbReference>
<dbReference type="InterPro" id="IPR010227">
    <property type="entry name" value="NADH_Q_OxRdtase_chainM/4"/>
</dbReference>
<feature type="transmembrane region" description="Helical" evidence="6">
    <location>
        <begin position="6"/>
        <end position="24"/>
    </location>
</feature>
<dbReference type="GO" id="GO:0016020">
    <property type="term" value="C:membrane"/>
    <property type="evidence" value="ECO:0007669"/>
    <property type="project" value="UniProtKB-SubCell"/>
</dbReference>
<evidence type="ECO:0000313" key="8">
    <source>
        <dbReference type="EMBL" id="VAW33146.1"/>
    </source>
</evidence>
<dbReference type="GO" id="GO:0015990">
    <property type="term" value="P:electron transport coupled proton transport"/>
    <property type="evidence" value="ECO:0007669"/>
    <property type="project" value="TreeGrafter"/>
</dbReference>
<feature type="domain" description="NADH:quinone oxidoreductase/Mrp antiporter transmembrane" evidence="7">
    <location>
        <begin position="128"/>
        <end position="404"/>
    </location>
</feature>
<feature type="transmembrane region" description="Helical" evidence="6">
    <location>
        <begin position="31"/>
        <end position="51"/>
    </location>
</feature>
<evidence type="ECO:0000256" key="3">
    <source>
        <dbReference type="ARBA" id="ARBA00022692"/>
    </source>
</evidence>
<accession>A0A3B0VLW4</accession>
<feature type="transmembrane region" description="Helical" evidence="6">
    <location>
        <begin position="164"/>
        <end position="184"/>
    </location>
</feature>
<dbReference type="InterPro" id="IPR003918">
    <property type="entry name" value="NADH_UbQ_OxRdtase"/>
</dbReference>
<dbReference type="PANTHER" id="PTHR43507">
    <property type="entry name" value="NADH-UBIQUINONE OXIDOREDUCTASE CHAIN 4"/>
    <property type="match status" value="1"/>
</dbReference>
<dbReference type="PANTHER" id="PTHR43507:SF1">
    <property type="entry name" value="NADH-UBIQUINONE OXIDOREDUCTASE CHAIN 4"/>
    <property type="match status" value="1"/>
</dbReference>
<name>A0A3B0VLW4_9ZZZZ</name>
<dbReference type="GO" id="GO:0003954">
    <property type="term" value="F:NADH dehydrogenase activity"/>
    <property type="evidence" value="ECO:0007669"/>
    <property type="project" value="TreeGrafter"/>
</dbReference>
<reference evidence="8" key="1">
    <citation type="submission" date="2018-06" db="EMBL/GenBank/DDBJ databases">
        <authorList>
            <person name="Zhirakovskaya E."/>
        </authorList>
    </citation>
    <scope>NUCLEOTIDE SEQUENCE</scope>
</reference>
<feature type="transmembrane region" description="Helical" evidence="6">
    <location>
        <begin position="330"/>
        <end position="348"/>
    </location>
</feature>
<dbReference type="NCBIfam" id="TIGR01972">
    <property type="entry name" value="NDH_I_M"/>
    <property type="match status" value="1"/>
</dbReference>
<feature type="transmembrane region" description="Helical" evidence="6">
    <location>
        <begin position="111"/>
        <end position="128"/>
    </location>
</feature>
<dbReference type="EC" id="1.6.5.3" evidence="8"/>
<keyword evidence="4 6" id="KW-1133">Transmembrane helix</keyword>
<organism evidence="8">
    <name type="scientific">hydrothermal vent metagenome</name>
    <dbReference type="NCBI Taxonomy" id="652676"/>
    <lineage>
        <taxon>unclassified sequences</taxon>
        <taxon>metagenomes</taxon>
        <taxon>ecological metagenomes</taxon>
    </lineage>
</organism>
<proteinExistence type="inferred from homology"/>
<feature type="transmembrane region" description="Helical" evidence="6">
    <location>
        <begin position="237"/>
        <end position="257"/>
    </location>
</feature>
<keyword evidence="5 6" id="KW-0472">Membrane</keyword>
<comment type="similarity">
    <text evidence="2">Belongs to the complex I subunit 4 family.</text>
</comment>
<evidence type="ECO:0000259" key="7">
    <source>
        <dbReference type="Pfam" id="PF00361"/>
    </source>
</evidence>
<protein>
    <submittedName>
        <fullName evidence="8">NADH-ubiquinone oxidoreductase chain M</fullName>
        <ecNumber evidence="8">1.6.5.3</ecNumber>
    </submittedName>
</protein>
<comment type="subcellular location">
    <subcellularLocation>
        <location evidence="1">Membrane</location>
        <topology evidence="1">Multi-pass membrane protein</topology>
    </subcellularLocation>
</comment>
<dbReference type="Pfam" id="PF00361">
    <property type="entry name" value="Proton_antipo_M"/>
    <property type="match status" value="1"/>
</dbReference>
<evidence type="ECO:0000256" key="2">
    <source>
        <dbReference type="ARBA" id="ARBA00009025"/>
    </source>
</evidence>
<dbReference type="AlphaFoldDB" id="A0A3B0VLW4"/>
<feature type="transmembrane region" description="Helical" evidence="6">
    <location>
        <begin position="410"/>
        <end position="431"/>
    </location>
</feature>
<feature type="transmembrane region" description="Helical" evidence="6">
    <location>
        <begin position="299"/>
        <end position="318"/>
    </location>
</feature>
<feature type="transmembrane region" description="Helical" evidence="6">
    <location>
        <begin position="368"/>
        <end position="390"/>
    </location>
</feature>
<dbReference type="GO" id="GO:0008137">
    <property type="term" value="F:NADH dehydrogenase (ubiquinone) activity"/>
    <property type="evidence" value="ECO:0007669"/>
    <property type="project" value="InterPro"/>
</dbReference>
<evidence type="ECO:0000256" key="1">
    <source>
        <dbReference type="ARBA" id="ARBA00004141"/>
    </source>
</evidence>
<feature type="transmembrane region" description="Helical" evidence="6">
    <location>
        <begin position="269"/>
        <end position="292"/>
    </location>
</feature>
<keyword evidence="3 6" id="KW-0812">Transmembrane</keyword>